<dbReference type="AlphaFoldDB" id="A0A3N4IRJ6"/>
<gene>
    <name evidence="1" type="ORF">L873DRAFT_1824341</name>
</gene>
<dbReference type="EMBL" id="ML120805">
    <property type="protein sequence ID" value="RPA88559.1"/>
    <property type="molecule type" value="Genomic_DNA"/>
</dbReference>
<sequence length="99" mass="11469">MIVHDADILYGTWRSGTHTNPVLLPSQVRYESPKLILVHLFLMLWISPLEPQNRHQGMCTERFDGVGDWLLEMKEFREWTPSSDGGTDEAVLFVLEIQE</sequence>
<reference evidence="1 2" key="1">
    <citation type="journal article" date="2018" name="Nat. Ecol. Evol.">
        <title>Pezizomycetes genomes reveal the molecular basis of ectomycorrhizal truffle lifestyle.</title>
        <authorList>
            <person name="Murat C."/>
            <person name="Payen T."/>
            <person name="Noel B."/>
            <person name="Kuo A."/>
            <person name="Morin E."/>
            <person name="Chen J."/>
            <person name="Kohler A."/>
            <person name="Krizsan K."/>
            <person name="Balestrini R."/>
            <person name="Da Silva C."/>
            <person name="Montanini B."/>
            <person name="Hainaut M."/>
            <person name="Levati E."/>
            <person name="Barry K.W."/>
            <person name="Belfiori B."/>
            <person name="Cichocki N."/>
            <person name="Clum A."/>
            <person name="Dockter R.B."/>
            <person name="Fauchery L."/>
            <person name="Guy J."/>
            <person name="Iotti M."/>
            <person name="Le Tacon F."/>
            <person name="Lindquist E.A."/>
            <person name="Lipzen A."/>
            <person name="Malagnac F."/>
            <person name="Mello A."/>
            <person name="Molinier V."/>
            <person name="Miyauchi S."/>
            <person name="Poulain J."/>
            <person name="Riccioni C."/>
            <person name="Rubini A."/>
            <person name="Sitrit Y."/>
            <person name="Splivallo R."/>
            <person name="Traeger S."/>
            <person name="Wang M."/>
            <person name="Zifcakova L."/>
            <person name="Wipf D."/>
            <person name="Zambonelli A."/>
            <person name="Paolocci F."/>
            <person name="Nowrousian M."/>
            <person name="Ottonello S."/>
            <person name="Baldrian P."/>
            <person name="Spatafora J.W."/>
            <person name="Henrissat B."/>
            <person name="Nagy L.G."/>
            <person name="Aury J.M."/>
            <person name="Wincker P."/>
            <person name="Grigoriev I.V."/>
            <person name="Bonfante P."/>
            <person name="Martin F.M."/>
        </authorList>
    </citation>
    <scope>NUCLEOTIDE SEQUENCE [LARGE SCALE GENOMIC DNA]</scope>
    <source>
        <strain evidence="1 2">120613-1</strain>
    </source>
</reference>
<evidence type="ECO:0000313" key="2">
    <source>
        <dbReference type="Proteomes" id="UP000276215"/>
    </source>
</evidence>
<accession>A0A3N4IRJ6</accession>
<evidence type="ECO:0000313" key="1">
    <source>
        <dbReference type="EMBL" id="RPA88559.1"/>
    </source>
</evidence>
<dbReference type="Proteomes" id="UP000276215">
    <property type="component" value="Unassembled WGS sequence"/>
</dbReference>
<name>A0A3N4IRJ6_9PEZI</name>
<protein>
    <submittedName>
        <fullName evidence="1">Uncharacterized protein</fullName>
    </submittedName>
</protein>
<proteinExistence type="predicted"/>
<organism evidence="1 2">
    <name type="scientific">Choiromyces venosus 120613-1</name>
    <dbReference type="NCBI Taxonomy" id="1336337"/>
    <lineage>
        <taxon>Eukaryota</taxon>
        <taxon>Fungi</taxon>
        <taxon>Dikarya</taxon>
        <taxon>Ascomycota</taxon>
        <taxon>Pezizomycotina</taxon>
        <taxon>Pezizomycetes</taxon>
        <taxon>Pezizales</taxon>
        <taxon>Tuberaceae</taxon>
        <taxon>Choiromyces</taxon>
    </lineage>
</organism>
<dbReference type="OrthoDB" id="448455at2759"/>
<keyword evidence="2" id="KW-1185">Reference proteome</keyword>